<protein>
    <submittedName>
        <fullName evidence="2">Dipeptidase</fullName>
        <ecNumber evidence="2">3.4.13.19</ecNumber>
    </submittedName>
</protein>
<evidence type="ECO:0000313" key="3">
    <source>
        <dbReference type="Proteomes" id="UP001422074"/>
    </source>
</evidence>
<dbReference type="EMBL" id="JBDFRB010000014">
    <property type="protein sequence ID" value="MEN2745559.1"/>
    <property type="molecule type" value="Genomic_DNA"/>
</dbReference>
<feature type="compositionally biased region" description="Pro residues" evidence="1">
    <location>
        <begin position="1"/>
        <end position="12"/>
    </location>
</feature>
<accession>A0ABU9X271</accession>
<dbReference type="CDD" id="cd01301">
    <property type="entry name" value="rDP_like"/>
    <property type="match status" value="1"/>
</dbReference>
<name>A0ABU9X271_9MICC</name>
<evidence type="ECO:0000313" key="2">
    <source>
        <dbReference type="EMBL" id="MEN2745559.1"/>
    </source>
</evidence>
<dbReference type="PANTHER" id="PTHR10443:SF12">
    <property type="entry name" value="DIPEPTIDASE"/>
    <property type="match status" value="1"/>
</dbReference>
<keyword evidence="3" id="KW-1185">Reference proteome</keyword>
<keyword evidence="2" id="KW-0378">Hydrolase</keyword>
<dbReference type="InterPro" id="IPR032466">
    <property type="entry name" value="Metal_Hydrolase"/>
</dbReference>
<reference evidence="2 3" key="1">
    <citation type="submission" date="2024-05" db="EMBL/GenBank/DDBJ databases">
        <title>Sinomonas sp. nov., isolated from a waste landfill.</title>
        <authorList>
            <person name="Zhao Y."/>
        </authorList>
    </citation>
    <scope>NUCLEOTIDE SEQUENCE [LARGE SCALE GENOMIC DNA]</scope>
    <source>
        <strain evidence="2 3">CCTCC AB2014300</strain>
    </source>
</reference>
<sequence length="396" mass="41697">MDQPAPPDPDPGPTASDPAPPESGTAFPPVFDGHNDLPWALRQGFGYSVEAAGLAEGQPRLHTDLPRLRAGGVLAQFWSVFVPSTLTPAEAVVATLEQIDCVRRLAADHPGTFELAVSAEDVRAAAGRGRIASLMGMEGGHSIAGSLAVLRMMRGLGVRYMTLTHNDDVPWACSATGAAAEAGADTGLSDFGRGVVAEMDRIGMIVDLSHVSERTMHDALDTARAPVLFSHSSCRAVCGHPRNVPDGVLERLPANGGVLMVTFVPKFVSEACRAHAWNVREERRRLGLPVGFHDVAPDEDPAAAAEFARWEAAHPAPEATVDDVVRHLEHAREAVGIRHVGLGGDFDGTPDLPAGMDGVAGCAPLLESLAGRGWSRAELEALCWGNALRVLEAADG</sequence>
<gene>
    <name evidence="2" type="ORF">ABCQ75_13580</name>
</gene>
<dbReference type="InterPro" id="IPR008257">
    <property type="entry name" value="Pept_M19"/>
</dbReference>
<dbReference type="Proteomes" id="UP001422074">
    <property type="component" value="Unassembled WGS sequence"/>
</dbReference>
<proteinExistence type="predicted"/>
<evidence type="ECO:0000256" key="1">
    <source>
        <dbReference type="SAM" id="MobiDB-lite"/>
    </source>
</evidence>
<comment type="caution">
    <text evidence="2">The sequence shown here is derived from an EMBL/GenBank/DDBJ whole genome shotgun (WGS) entry which is preliminary data.</text>
</comment>
<dbReference type="RefSeq" id="WP_345886005.1">
    <property type="nucleotide sequence ID" value="NZ_JBDFRB010000014.1"/>
</dbReference>
<dbReference type="EC" id="3.4.13.19" evidence="2"/>
<dbReference type="PROSITE" id="PS51365">
    <property type="entry name" value="RENAL_DIPEPTIDASE_2"/>
    <property type="match status" value="1"/>
</dbReference>
<organism evidence="2 3">
    <name type="scientific">Sinomonas halotolerans</name>
    <dbReference type="NCBI Taxonomy" id="1644133"/>
    <lineage>
        <taxon>Bacteria</taxon>
        <taxon>Bacillati</taxon>
        <taxon>Actinomycetota</taxon>
        <taxon>Actinomycetes</taxon>
        <taxon>Micrococcales</taxon>
        <taxon>Micrococcaceae</taxon>
        <taxon>Sinomonas</taxon>
    </lineage>
</organism>
<dbReference type="Pfam" id="PF01244">
    <property type="entry name" value="Peptidase_M19"/>
    <property type="match status" value="1"/>
</dbReference>
<dbReference type="SUPFAM" id="SSF51556">
    <property type="entry name" value="Metallo-dependent hydrolases"/>
    <property type="match status" value="1"/>
</dbReference>
<keyword evidence="2" id="KW-0645">Protease</keyword>
<feature type="region of interest" description="Disordered" evidence="1">
    <location>
        <begin position="1"/>
        <end position="32"/>
    </location>
</feature>
<keyword evidence="2" id="KW-0224">Dipeptidase</keyword>
<dbReference type="PANTHER" id="PTHR10443">
    <property type="entry name" value="MICROSOMAL DIPEPTIDASE"/>
    <property type="match status" value="1"/>
</dbReference>
<dbReference type="GO" id="GO:0016805">
    <property type="term" value="F:dipeptidase activity"/>
    <property type="evidence" value="ECO:0007669"/>
    <property type="project" value="UniProtKB-KW"/>
</dbReference>
<dbReference type="Gene3D" id="3.20.20.140">
    <property type="entry name" value="Metal-dependent hydrolases"/>
    <property type="match status" value="1"/>
</dbReference>